<dbReference type="HOGENOM" id="CLU_163976_1_0_11"/>
<evidence type="ECO:0000313" key="2">
    <source>
        <dbReference type="Proteomes" id="UP000007947"/>
    </source>
</evidence>
<organism evidence="1 2">
    <name type="scientific">Microlunatus phosphovorus (strain ATCC 700054 / DSM 10555 / JCM 9379 / NBRC 101784 / NCIMB 13414 / VKM Ac-1990 / NM-1)</name>
    <dbReference type="NCBI Taxonomy" id="1032480"/>
    <lineage>
        <taxon>Bacteria</taxon>
        <taxon>Bacillati</taxon>
        <taxon>Actinomycetota</taxon>
        <taxon>Actinomycetes</taxon>
        <taxon>Propionibacteriales</taxon>
        <taxon>Propionibacteriaceae</taxon>
        <taxon>Microlunatus</taxon>
    </lineage>
</organism>
<sequence length="90" mass="10191">MTRYLVQRTFPNGLHLPMTDRGAEGLTGIVQRNADQDVTWVQSFVTDDKMTTFCIYDAPSPEAIRRAAEANGLPVDSITEVRVLDPYFYH</sequence>
<dbReference type="Gene3D" id="3.30.70.3090">
    <property type="entry name" value="ORF SCO4226, nickel-binding ferredoxin-like monomer"/>
    <property type="match status" value="1"/>
</dbReference>
<dbReference type="eggNOG" id="ENOG503441J">
    <property type="taxonomic scope" value="Bacteria"/>
</dbReference>
<gene>
    <name evidence="1" type="ordered locus">MLP_04010</name>
</gene>
<dbReference type="Pfam" id="PF14026">
    <property type="entry name" value="SCO4226-like"/>
    <property type="match status" value="1"/>
</dbReference>
<dbReference type="RefSeq" id="WP_013861304.1">
    <property type="nucleotide sequence ID" value="NC_015635.1"/>
</dbReference>
<dbReference type="InterPro" id="IPR025336">
    <property type="entry name" value="SCO4226-like"/>
</dbReference>
<accession>F5XJ89</accession>
<reference evidence="1 2" key="1">
    <citation type="submission" date="2011-05" db="EMBL/GenBank/DDBJ databases">
        <title>Whole genome sequence of Microlunatus phosphovorus NM-1.</title>
        <authorList>
            <person name="Hosoyama A."/>
            <person name="Sasaki K."/>
            <person name="Harada T."/>
            <person name="Igarashi R."/>
            <person name="Kawakoshi A."/>
            <person name="Sasagawa M."/>
            <person name="Fukada J."/>
            <person name="Nakamura S."/>
            <person name="Katano Y."/>
            <person name="Hanada S."/>
            <person name="Kamagata Y."/>
            <person name="Nakamura N."/>
            <person name="Yamazaki S."/>
            <person name="Fujita N."/>
        </authorList>
    </citation>
    <scope>NUCLEOTIDE SEQUENCE [LARGE SCALE GENOMIC DNA]</scope>
    <source>
        <strain evidence="2">ATCC 700054 / DSM 10555 / JCM 9379 / NBRC 101784 / NCIMB 13414 / VKM Ac-1990 / NM-1</strain>
    </source>
</reference>
<dbReference type="EMBL" id="AP012204">
    <property type="protein sequence ID" value="BAK33415.1"/>
    <property type="molecule type" value="Genomic_DNA"/>
</dbReference>
<name>F5XJ89_MICPN</name>
<proteinExistence type="predicted"/>
<protein>
    <recommendedName>
        <fullName evidence="3">DUF4242 domain-containing protein</fullName>
    </recommendedName>
</protein>
<dbReference type="OrthoDB" id="9800027at2"/>
<dbReference type="Proteomes" id="UP000007947">
    <property type="component" value="Chromosome"/>
</dbReference>
<evidence type="ECO:0008006" key="3">
    <source>
        <dbReference type="Google" id="ProtNLM"/>
    </source>
</evidence>
<dbReference type="STRING" id="1032480.MLP_04010"/>
<keyword evidence="2" id="KW-1185">Reference proteome</keyword>
<dbReference type="KEGG" id="mph:MLP_04010"/>
<dbReference type="AlphaFoldDB" id="F5XJ89"/>
<evidence type="ECO:0000313" key="1">
    <source>
        <dbReference type="EMBL" id="BAK33415.1"/>
    </source>
</evidence>
<dbReference type="InterPro" id="IPR042557">
    <property type="entry name" value="SCO4226"/>
</dbReference>